<keyword evidence="1" id="KW-0479">Metal-binding</keyword>
<dbReference type="Pfam" id="PF05147">
    <property type="entry name" value="LANC_like"/>
    <property type="match status" value="1"/>
</dbReference>
<feature type="binding site" evidence="1">
    <location>
        <position position="354"/>
    </location>
    <ligand>
        <name>Zn(2+)</name>
        <dbReference type="ChEBI" id="CHEBI:29105"/>
    </ligand>
</feature>
<comment type="caution">
    <text evidence="2">The sequence shown here is derived from an EMBL/GenBank/DDBJ whole genome shotgun (WGS) entry which is preliminary data.</text>
</comment>
<dbReference type="AlphaFoldDB" id="A0A5N0E9R3"/>
<dbReference type="PRINTS" id="PR01955">
    <property type="entry name" value="LANCFRANKIA"/>
</dbReference>
<feature type="binding site" evidence="1">
    <location>
        <position position="355"/>
    </location>
    <ligand>
        <name>Zn(2+)</name>
        <dbReference type="ChEBI" id="CHEBI:29105"/>
    </ligand>
</feature>
<dbReference type="Gene3D" id="1.50.10.20">
    <property type="match status" value="1"/>
</dbReference>
<sequence>MMIGDRASAMVDRIRPADRGWRRILPEELAAQAITVAVEVGRRLRDPESIARQLPEPPRSTGRAVLYGQLDQCLPEQGWAELSHDCLADAVQTVRQAEHGFLGLFGGLCEVAFAADALSRDGTRYRRLLEGLDGPLFAASTSMGEQLAAHPAGLPFRSFDVISGGAGVGAYLLRRTDDQHADAALRAVLIGLVALCDVQDGLPNWHTPAAAMVQDTPLARSFPDGVFNCGLAHGIPGPMVLLALAELAGITVPGQRDAIERVANWLIAHRTDDEWGPNWPTAVPLPEPSGAMPPSYGPTHNAWCYGSPGVARGLWLAGTALQDSVLRTLAVDTMTAVYRRPPEARRSDHSPGLCHGVAGLLQLTLRFAHDTGDPVFAAAAAELTTRVLSMFRPESPFGYVALAENGATADDPTLLDGAAGIALALLAAATDIPPAWDRTLLLS</sequence>
<evidence type="ECO:0000256" key="1">
    <source>
        <dbReference type="PIRSR" id="PIRSR607822-1"/>
    </source>
</evidence>
<keyword evidence="3" id="KW-1185">Reference proteome</keyword>
<keyword evidence="1" id="KW-0862">Zinc</keyword>
<proteinExistence type="predicted"/>
<name>A0A5N0E9R3_9NOCA</name>
<feature type="binding site" evidence="1">
    <location>
        <position position="304"/>
    </location>
    <ligand>
        <name>Zn(2+)</name>
        <dbReference type="ChEBI" id="CHEBI:29105"/>
    </ligand>
</feature>
<dbReference type="SUPFAM" id="SSF158745">
    <property type="entry name" value="LanC-like"/>
    <property type="match status" value="1"/>
</dbReference>
<dbReference type="CDD" id="cd04793">
    <property type="entry name" value="LanC"/>
    <property type="match status" value="1"/>
</dbReference>
<dbReference type="Proteomes" id="UP000323876">
    <property type="component" value="Unassembled WGS sequence"/>
</dbReference>
<dbReference type="GO" id="GO:0031179">
    <property type="term" value="P:peptide modification"/>
    <property type="evidence" value="ECO:0007669"/>
    <property type="project" value="InterPro"/>
</dbReference>
<dbReference type="EMBL" id="VXLC01000014">
    <property type="protein sequence ID" value="KAA8886162.1"/>
    <property type="molecule type" value="Genomic_DNA"/>
</dbReference>
<accession>A0A5N0E9R3</accession>
<dbReference type="GO" id="GO:0046872">
    <property type="term" value="F:metal ion binding"/>
    <property type="evidence" value="ECO:0007669"/>
    <property type="project" value="UniProtKB-KW"/>
</dbReference>
<dbReference type="InterPro" id="IPR007822">
    <property type="entry name" value="LANC-like"/>
</dbReference>
<organism evidence="2 3">
    <name type="scientific">Nocardia colli</name>
    <dbReference type="NCBI Taxonomy" id="2545717"/>
    <lineage>
        <taxon>Bacteria</taxon>
        <taxon>Bacillati</taxon>
        <taxon>Actinomycetota</taxon>
        <taxon>Actinomycetes</taxon>
        <taxon>Mycobacteriales</taxon>
        <taxon>Nocardiaceae</taxon>
        <taxon>Nocardia</taxon>
    </lineage>
</organism>
<dbReference type="PRINTS" id="PR01950">
    <property type="entry name" value="LANCSUPER"/>
</dbReference>
<dbReference type="OrthoDB" id="1882482at2"/>
<reference evidence="2 3" key="1">
    <citation type="submission" date="2019-09" db="EMBL/GenBank/DDBJ databases">
        <authorList>
            <person name="Wang X."/>
        </authorList>
    </citation>
    <scope>NUCLEOTIDE SEQUENCE [LARGE SCALE GENOMIC DNA]</scope>
    <source>
        <strain evidence="2 3">CICC 11023</strain>
    </source>
</reference>
<dbReference type="InterPro" id="IPR033889">
    <property type="entry name" value="LanC"/>
</dbReference>
<evidence type="ECO:0000313" key="3">
    <source>
        <dbReference type="Proteomes" id="UP000323876"/>
    </source>
</evidence>
<evidence type="ECO:0000313" key="2">
    <source>
        <dbReference type="EMBL" id="KAA8886162.1"/>
    </source>
</evidence>
<gene>
    <name evidence="2" type="ORF">F3087_26570</name>
</gene>
<dbReference type="SMART" id="SM01260">
    <property type="entry name" value="LANC_like"/>
    <property type="match status" value="1"/>
</dbReference>
<protein>
    <submittedName>
        <fullName evidence="2">Lanthionine synthetase C family protein</fullName>
    </submittedName>
</protein>